<dbReference type="PANTHER" id="PTHR11839">
    <property type="entry name" value="UDP/ADP-SUGAR PYROPHOSPHATASE"/>
    <property type="match status" value="1"/>
</dbReference>
<organism evidence="9 10">
    <name type="scientific">Hyphococcus flavus</name>
    <dbReference type="NCBI Taxonomy" id="1866326"/>
    <lineage>
        <taxon>Bacteria</taxon>
        <taxon>Pseudomonadati</taxon>
        <taxon>Pseudomonadota</taxon>
        <taxon>Alphaproteobacteria</taxon>
        <taxon>Parvularculales</taxon>
        <taxon>Parvularculaceae</taxon>
        <taxon>Hyphococcus</taxon>
    </lineage>
</organism>
<dbReference type="CDD" id="cd24161">
    <property type="entry name" value="NUDIX_ADPRase_Ndx2"/>
    <property type="match status" value="1"/>
</dbReference>
<comment type="cofactor">
    <cofactor evidence="2">
        <name>Mg(2+)</name>
        <dbReference type="ChEBI" id="CHEBI:18420"/>
    </cofactor>
</comment>
<dbReference type="Proteomes" id="UP001214043">
    <property type="component" value="Chromosome"/>
</dbReference>
<dbReference type="InterPro" id="IPR015797">
    <property type="entry name" value="NUDIX_hydrolase-like_dom_sf"/>
</dbReference>
<dbReference type="PROSITE" id="PS51462">
    <property type="entry name" value="NUDIX"/>
    <property type="match status" value="1"/>
</dbReference>
<feature type="domain" description="Nudix hydrolase" evidence="8">
    <location>
        <begin position="45"/>
        <end position="173"/>
    </location>
</feature>
<dbReference type="SUPFAM" id="SSF55811">
    <property type="entry name" value="Nudix"/>
    <property type="match status" value="1"/>
</dbReference>
<keyword evidence="5 9" id="KW-0378">Hydrolase</keyword>
<dbReference type="PANTHER" id="PTHR11839:SF18">
    <property type="entry name" value="NUDIX HYDROLASE DOMAIN-CONTAINING PROTEIN"/>
    <property type="match status" value="1"/>
</dbReference>
<reference evidence="9" key="1">
    <citation type="submission" date="2023-02" db="EMBL/GenBank/DDBJ databases">
        <title>Genome sequence of Hyphococcus flavus.</title>
        <authorList>
            <person name="Rong J.-C."/>
            <person name="Zhao Q."/>
            <person name="Yi M."/>
            <person name="Wu J.-Y."/>
        </authorList>
    </citation>
    <scope>NUCLEOTIDE SEQUENCE</scope>
    <source>
        <strain evidence="9">MCCC 1K03223</strain>
    </source>
</reference>
<dbReference type="GO" id="GO:0005829">
    <property type="term" value="C:cytosol"/>
    <property type="evidence" value="ECO:0007669"/>
    <property type="project" value="TreeGrafter"/>
</dbReference>
<evidence type="ECO:0000256" key="7">
    <source>
        <dbReference type="ARBA" id="ARBA00032272"/>
    </source>
</evidence>
<sequence>MTSDKVGPWRVKSKSTVFDNPWISIVDHSITHPDGSPGEYGVVRFKNLAIGVMPINADGKVPLVGQHRFPLDRYSWELPEGGGPLNITAQASAKRELTEETGLTAASWEQLSTFDVSNSVTDERAVCFLAWDLTQGEAKPEASEALTIKWVFYKDLLEMVMTGEITDSLTIVMTLSAHVKALRGETPAPISGHLLAGRA</sequence>
<dbReference type="AlphaFoldDB" id="A0AAE9ZCU5"/>
<evidence type="ECO:0000256" key="4">
    <source>
        <dbReference type="ARBA" id="ARBA00016377"/>
    </source>
</evidence>
<evidence type="ECO:0000256" key="6">
    <source>
        <dbReference type="ARBA" id="ARBA00032162"/>
    </source>
</evidence>
<comment type="similarity">
    <text evidence="3">Belongs to the Nudix hydrolase family. NudK subfamily.</text>
</comment>
<dbReference type="KEGG" id="hfl:PUV54_09830"/>
<evidence type="ECO:0000256" key="2">
    <source>
        <dbReference type="ARBA" id="ARBA00001946"/>
    </source>
</evidence>
<evidence type="ECO:0000313" key="10">
    <source>
        <dbReference type="Proteomes" id="UP001214043"/>
    </source>
</evidence>
<dbReference type="GO" id="GO:0016787">
    <property type="term" value="F:hydrolase activity"/>
    <property type="evidence" value="ECO:0007669"/>
    <property type="project" value="UniProtKB-KW"/>
</dbReference>
<keyword evidence="10" id="KW-1185">Reference proteome</keyword>
<gene>
    <name evidence="9" type="ORF">PUV54_09830</name>
</gene>
<proteinExistence type="inferred from homology"/>
<evidence type="ECO:0000256" key="3">
    <source>
        <dbReference type="ARBA" id="ARBA00007275"/>
    </source>
</evidence>
<dbReference type="Pfam" id="PF00293">
    <property type="entry name" value="NUDIX"/>
    <property type="match status" value="1"/>
</dbReference>
<comment type="catalytic activity">
    <reaction evidence="1">
        <text>GDP-alpha-D-mannose + H2O = alpha-D-mannose 1-phosphate + GMP + 2 H(+)</text>
        <dbReference type="Rhea" id="RHEA:27978"/>
        <dbReference type="ChEBI" id="CHEBI:15377"/>
        <dbReference type="ChEBI" id="CHEBI:15378"/>
        <dbReference type="ChEBI" id="CHEBI:57527"/>
        <dbReference type="ChEBI" id="CHEBI:58115"/>
        <dbReference type="ChEBI" id="CHEBI:58409"/>
    </reaction>
</comment>
<dbReference type="RefSeq" id="WP_274492054.1">
    <property type="nucleotide sequence ID" value="NZ_CP118166.1"/>
</dbReference>
<evidence type="ECO:0000256" key="1">
    <source>
        <dbReference type="ARBA" id="ARBA00000847"/>
    </source>
</evidence>
<dbReference type="GO" id="GO:0006753">
    <property type="term" value="P:nucleoside phosphate metabolic process"/>
    <property type="evidence" value="ECO:0007669"/>
    <property type="project" value="TreeGrafter"/>
</dbReference>
<evidence type="ECO:0000313" key="9">
    <source>
        <dbReference type="EMBL" id="WDI30258.1"/>
    </source>
</evidence>
<dbReference type="EMBL" id="CP118166">
    <property type="protein sequence ID" value="WDI30258.1"/>
    <property type="molecule type" value="Genomic_DNA"/>
</dbReference>
<dbReference type="InterPro" id="IPR000086">
    <property type="entry name" value="NUDIX_hydrolase_dom"/>
</dbReference>
<evidence type="ECO:0000256" key="5">
    <source>
        <dbReference type="ARBA" id="ARBA00022801"/>
    </source>
</evidence>
<evidence type="ECO:0000259" key="8">
    <source>
        <dbReference type="PROSITE" id="PS51462"/>
    </source>
</evidence>
<protein>
    <recommendedName>
        <fullName evidence="4">GDP-mannose pyrophosphatase</fullName>
    </recommendedName>
    <alternativeName>
        <fullName evidence="6">GDP-mannose hydrolase</fullName>
    </alternativeName>
    <alternativeName>
        <fullName evidence="7">GDPMK</fullName>
    </alternativeName>
</protein>
<dbReference type="Gene3D" id="3.90.79.10">
    <property type="entry name" value="Nucleoside Triphosphate Pyrophosphohydrolase"/>
    <property type="match status" value="1"/>
</dbReference>
<name>A0AAE9ZCU5_9PROT</name>
<accession>A0AAE9ZCU5</accession>
<dbReference type="GO" id="GO:0019693">
    <property type="term" value="P:ribose phosphate metabolic process"/>
    <property type="evidence" value="ECO:0007669"/>
    <property type="project" value="TreeGrafter"/>
</dbReference>